<feature type="compositionally biased region" description="Polar residues" evidence="1">
    <location>
        <begin position="186"/>
        <end position="200"/>
    </location>
</feature>
<feature type="region of interest" description="Disordered" evidence="1">
    <location>
        <begin position="176"/>
        <end position="203"/>
    </location>
</feature>
<dbReference type="EMBL" id="JAKOGI010000202">
    <property type="protein sequence ID" value="KAJ8439994.1"/>
    <property type="molecule type" value="Genomic_DNA"/>
</dbReference>
<sequence>MLPVEALRFALAPRTRRFVGSALRTVLRPWLTLPAIHGAGDSCVGRRLQRTGHGSLPAIGCFCQHKGPLSFLHYGDGITCGRAYGKVRSPWRFVNTRHFTLEEVHKVVNLLWKSKGYIEHPKLLDLTSGFVKAWLTRLRPNSGLWVVRKETLQVIRVMAAQQHVLLPSFRDYATTTRDDVGPSRHTGGSSPSPCLSNSAPPHQGYPGNSLHELPIVFRTQGPTNIYNDHSFPCNPYS</sequence>
<accession>A0A9Q1QFK5</accession>
<name>A0A9Q1QFK5_9CARY</name>
<reference evidence="2" key="1">
    <citation type="submission" date="2022-04" db="EMBL/GenBank/DDBJ databases">
        <title>Carnegiea gigantea Genome sequencing and assembly v2.</title>
        <authorList>
            <person name="Copetti D."/>
            <person name="Sanderson M.J."/>
            <person name="Burquez A."/>
            <person name="Wojciechowski M.F."/>
        </authorList>
    </citation>
    <scope>NUCLEOTIDE SEQUENCE</scope>
    <source>
        <strain evidence="2">SGP5-SGP5p</strain>
        <tissue evidence="2">Aerial part</tissue>
    </source>
</reference>
<dbReference type="AlphaFoldDB" id="A0A9Q1QFK5"/>
<gene>
    <name evidence="2" type="ORF">Cgig2_022676</name>
</gene>
<organism evidence="2 3">
    <name type="scientific">Carnegiea gigantea</name>
    <dbReference type="NCBI Taxonomy" id="171969"/>
    <lineage>
        <taxon>Eukaryota</taxon>
        <taxon>Viridiplantae</taxon>
        <taxon>Streptophyta</taxon>
        <taxon>Embryophyta</taxon>
        <taxon>Tracheophyta</taxon>
        <taxon>Spermatophyta</taxon>
        <taxon>Magnoliopsida</taxon>
        <taxon>eudicotyledons</taxon>
        <taxon>Gunneridae</taxon>
        <taxon>Pentapetalae</taxon>
        <taxon>Caryophyllales</taxon>
        <taxon>Cactineae</taxon>
        <taxon>Cactaceae</taxon>
        <taxon>Cactoideae</taxon>
        <taxon>Echinocereeae</taxon>
        <taxon>Carnegiea</taxon>
    </lineage>
</organism>
<keyword evidence="3" id="KW-1185">Reference proteome</keyword>
<proteinExistence type="predicted"/>
<protein>
    <submittedName>
        <fullName evidence="2">Uncharacterized protein</fullName>
    </submittedName>
</protein>
<evidence type="ECO:0000313" key="3">
    <source>
        <dbReference type="Proteomes" id="UP001153076"/>
    </source>
</evidence>
<evidence type="ECO:0000313" key="2">
    <source>
        <dbReference type="EMBL" id="KAJ8439994.1"/>
    </source>
</evidence>
<comment type="caution">
    <text evidence="2">The sequence shown here is derived from an EMBL/GenBank/DDBJ whole genome shotgun (WGS) entry which is preliminary data.</text>
</comment>
<dbReference type="Proteomes" id="UP001153076">
    <property type="component" value="Unassembled WGS sequence"/>
</dbReference>
<evidence type="ECO:0000256" key="1">
    <source>
        <dbReference type="SAM" id="MobiDB-lite"/>
    </source>
</evidence>